<reference evidence="2 3" key="2">
    <citation type="journal article" date="2013" name="Plant Cell Physiol.">
        <title>Rice Annotation Project Database (RAP-DB): an integrative and interactive database for rice genomics.</title>
        <authorList>
            <person name="Sakai H."/>
            <person name="Lee S.S."/>
            <person name="Tanaka T."/>
            <person name="Numa H."/>
            <person name="Kim J."/>
            <person name="Kawahara Y."/>
            <person name="Wakimoto H."/>
            <person name="Yang C.C."/>
            <person name="Iwamoto M."/>
            <person name="Abe T."/>
            <person name="Yamada Y."/>
            <person name="Muto A."/>
            <person name="Inokuchi H."/>
            <person name="Ikemura T."/>
            <person name="Matsumoto T."/>
            <person name="Sasaki T."/>
            <person name="Itoh T."/>
        </authorList>
    </citation>
    <scope>NUCLEOTIDE SEQUENCE [LARGE SCALE GENOMIC DNA]</scope>
    <source>
        <strain evidence="3">cv. Nipponbare</strain>
    </source>
</reference>
<gene>
    <name evidence="2" type="ordered locus">Os08g0425800</name>
    <name evidence="2" type="ORF">OSNPB_080425800</name>
</gene>
<dbReference type="AlphaFoldDB" id="A0A0P0XFR4"/>
<feature type="compositionally biased region" description="Basic and acidic residues" evidence="1">
    <location>
        <begin position="88"/>
        <end position="99"/>
    </location>
</feature>
<sequence length="255" mass="29120">LLAPIPHPFPSPPTSPRRRLQPRYGGIRRGGRKRQGPQRRGLRWRRPTGGGGGHAPRRAPQLRRRRLLAGRRRRRRGAAAAEDQGGVLRDRPAAARGVEELGAGPARVDQKGQRPPRHPRHLGWNDHTYCIDWPSNLHVLPAGCNHQCCCCFRPDVAGSCWRIPGYVLCLLGCSVYWSSISCCFCHFRHSHLSNCRRHDCYWLAWILLDDLVCCKEEHGPHEALDRRDKFGYPVILCFSPCKAEAYRLRRSVIRL</sequence>
<reference evidence="2 3" key="3">
    <citation type="journal article" date="2013" name="Rice">
        <title>Improvement of the Oryza sativa Nipponbare reference genome using next generation sequence and optical map data.</title>
        <authorList>
            <person name="Kawahara Y."/>
            <person name="de la Bastide M."/>
            <person name="Hamilton J.P."/>
            <person name="Kanamori H."/>
            <person name="McCombie W.R."/>
            <person name="Ouyang S."/>
            <person name="Schwartz D.C."/>
            <person name="Tanaka T."/>
            <person name="Wu J."/>
            <person name="Zhou S."/>
            <person name="Childs K.L."/>
            <person name="Davidson R.M."/>
            <person name="Lin H."/>
            <person name="Quesada-Ocampo L."/>
            <person name="Vaillancourt B."/>
            <person name="Sakai H."/>
            <person name="Lee S.S."/>
            <person name="Kim J."/>
            <person name="Numa H."/>
            <person name="Itoh T."/>
            <person name="Buell C.R."/>
            <person name="Matsumoto T."/>
        </authorList>
    </citation>
    <scope>NUCLEOTIDE SEQUENCE [LARGE SCALE GENOMIC DNA]</scope>
    <source>
        <strain evidence="3">cv. Nipponbare</strain>
    </source>
</reference>
<organism evidence="2 3">
    <name type="scientific">Oryza sativa subsp. japonica</name>
    <name type="common">Rice</name>
    <dbReference type="NCBI Taxonomy" id="39947"/>
    <lineage>
        <taxon>Eukaryota</taxon>
        <taxon>Viridiplantae</taxon>
        <taxon>Streptophyta</taxon>
        <taxon>Embryophyta</taxon>
        <taxon>Tracheophyta</taxon>
        <taxon>Spermatophyta</taxon>
        <taxon>Magnoliopsida</taxon>
        <taxon>Liliopsida</taxon>
        <taxon>Poales</taxon>
        <taxon>Poaceae</taxon>
        <taxon>BOP clade</taxon>
        <taxon>Oryzoideae</taxon>
        <taxon>Oryzeae</taxon>
        <taxon>Oryzinae</taxon>
        <taxon>Oryza</taxon>
        <taxon>Oryza sativa</taxon>
    </lineage>
</organism>
<reference evidence="3" key="1">
    <citation type="journal article" date="2005" name="Nature">
        <title>The map-based sequence of the rice genome.</title>
        <authorList>
            <consortium name="International rice genome sequencing project (IRGSP)"/>
            <person name="Matsumoto T."/>
            <person name="Wu J."/>
            <person name="Kanamori H."/>
            <person name="Katayose Y."/>
            <person name="Fujisawa M."/>
            <person name="Namiki N."/>
            <person name="Mizuno H."/>
            <person name="Yamamoto K."/>
            <person name="Antonio B.A."/>
            <person name="Baba T."/>
            <person name="Sakata K."/>
            <person name="Nagamura Y."/>
            <person name="Aoki H."/>
            <person name="Arikawa K."/>
            <person name="Arita K."/>
            <person name="Bito T."/>
            <person name="Chiden Y."/>
            <person name="Fujitsuka N."/>
            <person name="Fukunaka R."/>
            <person name="Hamada M."/>
            <person name="Harada C."/>
            <person name="Hayashi A."/>
            <person name="Hijishita S."/>
            <person name="Honda M."/>
            <person name="Hosokawa S."/>
            <person name="Ichikawa Y."/>
            <person name="Idonuma A."/>
            <person name="Iijima M."/>
            <person name="Ikeda M."/>
            <person name="Ikeno M."/>
            <person name="Ito K."/>
            <person name="Ito S."/>
            <person name="Ito T."/>
            <person name="Ito Y."/>
            <person name="Ito Y."/>
            <person name="Iwabuchi A."/>
            <person name="Kamiya K."/>
            <person name="Karasawa W."/>
            <person name="Kurita K."/>
            <person name="Katagiri S."/>
            <person name="Kikuta A."/>
            <person name="Kobayashi H."/>
            <person name="Kobayashi N."/>
            <person name="Machita K."/>
            <person name="Maehara T."/>
            <person name="Masukawa M."/>
            <person name="Mizubayashi T."/>
            <person name="Mukai Y."/>
            <person name="Nagasaki H."/>
            <person name="Nagata Y."/>
            <person name="Naito S."/>
            <person name="Nakashima M."/>
            <person name="Nakama Y."/>
            <person name="Nakamichi Y."/>
            <person name="Nakamura M."/>
            <person name="Meguro A."/>
            <person name="Negishi M."/>
            <person name="Ohta I."/>
            <person name="Ohta T."/>
            <person name="Okamoto M."/>
            <person name="Ono N."/>
            <person name="Saji S."/>
            <person name="Sakaguchi M."/>
            <person name="Sakai K."/>
            <person name="Shibata M."/>
            <person name="Shimokawa T."/>
            <person name="Song J."/>
            <person name="Takazaki Y."/>
            <person name="Terasawa K."/>
            <person name="Tsugane M."/>
            <person name="Tsuji K."/>
            <person name="Ueda S."/>
            <person name="Waki K."/>
            <person name="Yamagata H."/>
            <person name="Yamamoto M."/>
            <person name="Yamamoto S."/>
            <person name="Yamane H."/>
            <person name="Yoshiki S."/>
            <person name="Yoshihara R."/>
            <person name="Yukawa K."/>
            <person name="Zhong H."/>
            <person name="Yano M."/>
            <person name="Yuan Q."/>
            <person name="Ouyang S."/>
            <person name="Liu J."/>
            <person name="Jones K.M."/>
            <person name="Gansberger K."/>
            <person name="Moffat K."/>
            <person name="Hill J."/>
            <person name="Bera J."/>
            <person name="Fadrosh D."/>
            <person name="Jin S."/>
            <person name="Johri S."/>
            <person name="Kim M."/>
            <person name="Overton L."/>
            <person name="Reardon M."/>
            <person name="Tsitrin T."/>
            <person name="Vuong H."/>
            <person name="Weaver B."/>
            <person name="Ciecko A."/>
            <person name="Tallon L."/>
            <person name="Jackson J."/>
            <person name="Pai G."/>
            <person name="Aken S.V."/>
            <person name="Utterback T."/>
            <person name="Reidmuller S."/>
            <person name="Feldblyum T."/>
            <person name="Hsiao J."/>
            <person name="Zismann V."/>
            <person name="Iobst S."/>
            <person name="de Vazeille A.R."/>
            <person name="Buell C.R."/>
            <person name="Ying K."/>
            <person name="Li Y."/>
            <person name="Lu T."/>
            <person name="Huang Y."/>
            <person name="Zhao Q."/>
            <person name="Feng Q."/>
            <person name="Zhang L."/>
            <person name="Zhu J."/>
            <person name="Weng Q."/>
            <person name="Mu J."/>
            <person name="Lu Y."/>
            <person name="Fan D."/>
            <person name="Liu Y."/>
            <person name="Guan J."/>
            <person name="Zhang Y."/>
            <person name="Yu S."/>
            <person name="Liu X."/>
            <person name="Zhang Y."/>
            <person name="Hong G."/>
            <person name="Han B."/>
            <person name="Choisne N."/>
            <person name="Demange N."/>
            <person name="Orjeda G."/>
            <person name="Samain S."/>
            <person name="Cattolico L."/>
            <person name="Pelletier E."/>
            <person name="Couloux A."/>
            <person name="Segurens B."/>
            <person name="Wincker P."/>
            <person name="D'Hont A."/>
            <person name="Scarpelli C."/>
            <person name="Weissenbach J."/>
            <person name="Salanoubat M."/>
            <person name="Quetier F."/>
            <person name="Yu Y."/>
            <person name="Kim H.R."/>
            <person name="Rambo T."/>
            <person name="Currie J."/>
            <person name="Collura K."/>
            <person name="Luo M."/>
            <person name="Yang T."/>
            <person name="Ammiraju J.S.S."/>
            <person name="Engler F."/>
            <person name="Soderlund C."/>
            <person name="Wing R.A."/>
            <person name="Palmer L.E."/>
            <person name="de la Bastide M."/>
            <person name="Spiegel L."/>
            <person name="Nascimento L."/>
            <person name="Zutavern T."/>
            <person name="O'Shaughnessy A."/>
            <person name="Dike S."/>
            <person name="Dedhia N."/>
            <person name="Preston R."/>
            <person name="Balija V."/>
            <person name="McCombie W.R."/>
            <person name="Chow T."/>
            <person name="Chen H."/>
            <person name="Chung M."/>
            <person name="Chen C."/>
            <person name="Shaw J."/>
            <person name="Wu H."/>
            <person name="Hsiao K."/>
            <person name="Chao Y."/>
            <person name="Chu M."/>
            <person name="Cheng C."/>
            <person name="Hour A."/>
            <person name="Lee P."/>
            <person name="Lin S."/>
            <person name="Lin Y."/>
            <person name="Liou J."/>
            <person name="Liu S."/>
            <person name="Hsing Y."/>
            <person name="Raghuvanshi S."/>
            <person name="Mohanty A."/>
            <person name="Bharti A.K."/>
            <person name="Gaur A."/>
            <person name="Gupta V."/>
            <person name="Kumar D."/>
            <person name="Ravi V."/>
            <person name="Vij S."/>
            <person name="Kapur A."/>
            <person name="Khurana P."/>
            <person name="Khurana P."/>
            <person name="Khurana J.P."/>
            <person name="Tyagi A.K."/>
            <person name="Gaikwad K."/>
            <person name="Singh A."/>
            <person name="Dalal V."/>
            <person name="Srivastava S."/>
            <person name="Dixit A."/>
            <person name="Pal A.K."/>
            <person name="Ghazi I.A."/>
            <person name="Yadav M."/>
            <person name="Pandit A."/>
            <person name="Bhargava A."/>
            <person name="Sureshbabu K."/>
            <person name="Batra K."/>
            <person name="Sharma T.R."/>
            <person name="Mohapatra T."/>
            <person name="Singh N.K."/>
            <person name="Messing J."/>
            <person name="Nelson A.B."/>
            <person name="Fuks G."/>
            <person name="Kavchok S."/>
            <person name="Keizer G."/>
            <person name="Linton E."/>
            <person name="Llaca V."/>
            <person name="Song R."/>
            <person name="Tanyolac B."/>
            <person name="Young S."/>
            <person name="Ho-Il K."/>
            <person name="Hahn J.H."/>
            <person name="Sangsakoo G."/>
            <person name="Vanavichit A."/>
            <person name="de Mattos Luiz.A.T."/>
            <person name="Zimmer P.D."/>
            <person name="Malone G."/>
            <person name="Dellagostin O."/>
            <person name="de Oliveira A.C."/>
            <person name="Bevan M."/>
            <person name="Bancroft I."/>
            <person name="Minx P."/>
            <person name="Cordum H."/>
            <person name="Wilson R."/>
            <person name="Cheng Z."/>
            <person name="Jin W."/>
            <person name="Jiang J."/>
            <person name="Leong S.A."/>
            <person name="Iwama H."/>
            <person name="Gojobori T."/>
            <person name="Itoh T."/>
            <person name="Niimura Y."/>
            <person name="Fujii Y."/>
            <person name="Habara T."/>
            <person name="Sakai H."/>
            <person name="Sato Y."/>
            <person name="Wilson G."/>
            <person name="Kumar K."/>
            <person name="McCouch S."/>
            <person name="Juretic N."/>
            <person name="Hoen D."/>
            <person name="Wright S."/>
            <person name="Bruskiewich R."/>
            <person name="Bureau T."/>
            <person name="Miyao A."/>
            <person name="Hirochika H."/>
            <person name="Nishikawa T."/>
            <person name="Kadowaki K."/>
            <person name="Sugiura M."/>
            <person name="Burr B."/>
            <person name="Sasaki T."/>
        </authorList>
    </citation>
    <scope>NUCLEOTIDE SEQUENCE [LARGE SCALE GENOMIC DNA]</scope>
    <source>
        <strain evidence="3">cv. Nipponbare</strain>
    </source>
</reference>
<protein>
    <submittedName>
        <fullName evidence="2">Os08g0425800 protein</fullName>
    </submittedName>
</protein>
<feature type="compositionally biased region" description="Basic residues" evidence="1">
    <location>
        <begin position="29"/>
        <end position="46"/>
    </location>
</feature>
<name>A0A0P0XFR4_ORYSJ</name>
<dbReference type="ExpressionAtlas" id="A0A0P0XFR4">
    <property type="expression patterns" value="baseline and differential"/>
</dbReference>
<dbReference type="Proteomes" id="UP000059680">
    <property type="component" value="Chromosome 8"/>
</dbReference>
<evidence type="ECO:0000313" key="3">
    <source>
        <dbReference type="Proteomes" id="UP000059680"/>
    </source>
</evidence>
<dbReference type="EMBL" id="AP014964">
    <property type="protein sequence ID" value="BAT05503.1"/>
    <property type="molecule type" value="Genomic_DNA"/>
</dbReference>
<dbReference type="Gramene" id="Os08t0425800-01">
    <property type="protein sequence ID" value="Os08t0425800-01"/>
    <property type="gene ID" value="Os08g0425800"/>
</dbReference>
<keyword evidence="3" id="KW-1185">Reference proteome</keyword>
<feature type="compositionally biased region" description="Pro residues" evidence="1">
    <location>
        <begin position="1"/>
        <end position="15"/>
    </location>
</feature>
<evidence type="ECO:0000313" key="2">
    <source>
        <dbReference type="EMBL" id="BAT05503.1"/>
    </source>
</evidence>
<feature type="region of interest" description="Disordered" evidence="1">
    <location>
        <begin position="1"/>
        <end position="120"/>
    </location>
</feature>
<feature type="compositionally biased region" description="Basic residues" evidence="1">
    <location>
        <begin position="55"/>
        <end position="77"/>
    </location>
</feature>
<accession>A0A0P0XFR4</accession>
<evidence type="ECO:0000256" key="1">
    <source>
        <dbReference type="SAM" id="MobiDB-lite"/>
    </source>
</evidence>
<proteinExistence type="predicted"/>
<feature type="non-terminal residue" evidence="2">
    <location>
        <position position="255"/>
    </location>
</feature>
<dbReference type="FunCoup" id="A0A0P0XFR4">
    <property type="interactions" value="182"/>
</dbReference>